<name>A0A1W2H5L4_9BACT</name>
<evidence type="ECO:0000313" key="2">
    <source>
        <dbReference type="Proteomes" id="UP000192333"/>
    </source>
</evidence>
<protein>
    <submittedName>
        <fullName evidence="1">Uncharacterized protein</fullName>
    </submittedName>
</protein>
<accession>A0A1W2H5L4</accession>
<evidence type="ECO:0000313" key="1">
    <source>
        <dbReference type="EMBL" id="SMD44159.1"/>
    </source>
</evidence>
<reference evidence="2" key="1">
    <citation type="submission" date="2017-04" db="EMBL/GenBank/DDBJ databases">
        <authorList>
            <person name="Varghese N."/>
            <person name="Submissions S."/>
        </authorList>
    </citation>
    <scope>NUCLEOTIDE SEQUENCE [LARGE SCALE GENOMIC DNA]</scope>
    <source>
        <strain evidence="2">DSM 16537</strain>
    </source>
</reference>
<dbReference type="Proteomes" id="UP000192333">
    <property type="component" value="Chromosome I"/>
</dbReference>
<dbReference type="AlphaFoldDB" id="A0A1W2H5L4"/>
<keyword evidence="2" id="KW-1185">Reference proteome</keyword>
<proteinExistence type="predicted"/>
<dbReference type="EMBL" id="LT838813">
    <property type="protein sequence ID" value="SMD44159.1"/>
    <property type="molecule type" value="Genomic_DNA"/>
</dbReference>
<gene>
    <name evidence="1" type="ORF">SAMN00777080_2774</name>
</gene>
<sequence>MKVRNGAIVRKYYHCYATANESRLYFYDIQNLMRIKNCHSGLPKIVLFIAISEVKKIGFFDQFFVKTVKKIFDGHPSIELREIYFKSNIGRDFSSFQTLFHKVKETANADDYILFQNRSGYGPFHENWYRQFVKQFEKFESIALCGSTINFLDHPKRSSRLDIPHVQTFSFLTKVNFMDMLGEAFPASTKTERMDIVLQGEIEMSQFFLRNNYQITCIEWPDKAISNQTIPIVSFDIKKKVTAKHYFYHRLYFRRNKLKKLGQIIPGIINWMNFMKHGFLK</sequence>
<organism evidence="1 2">
    <name type="scientific">Aquiflexum balticum DSM 16537</name>
    <dbReference type="NCBI Taxonomy" id="758820"/>
    <lineage>
        <taxon>Bacteria</taxon>
        <taxon>Pseudomonadati</taxon>
        <taxon>Bacteroidota</taxon>
        <taxon>Cytophagia</taxon>
        <taxon>Cytophagales</taxon>
        <taxon>Cyclobacteriaceae</taxon>
        <taxon>Aquiflexum</taxon>
    </lineage>
</organism>